<accession>A0A1N6G6Z8</accession>
<keyword evidence="3" id="KW-1185">Reference proteome</keyword>
<keyword evidence="1" id="KW-0732">Signal</keyword>
<evidence type="ECO:0000313" key="2">
    <source>
        <dbReference type="EMBL" id="SIO03241.1"/>
    </source>
</evidence>
<dbReference type="OrthoDB" id="9816009at2"/>
<dbReference type="STRING" id="1217970.SAMN05444002_2249"/>
<sequence length="139" mass="15258">MTFRHIAGAALLAAAPLAAPAENFTTAAEVRPILESIKDKWIAIRVEGDEDYVFFTPIVSWRCGVQAVQFGFNDEPPTRALEMPKCHTEFSNPNVMVDGDPTPLVTAPARSVETVTIRMMYDDGALSESVIPRKQVLIP</sequence>
<dbReference type="AlphaFoldDB" id="A0A1N6G6Z8"/>
<feature type="chain" id="PRO_5012636277" evidence="1">
    <location>
        <begin position="22"/>
        <end position="139"/>
    </location>
</feature>
<dbReference type="RefSeq" id="WP_074256291.1">
    <property type="nucleotide sequence ID" value="NZ_FSRL01000001.1"/>
</dbReference>
<name>A0A1N6G6Z8_9RHOB</name>
<organism evidence="2 3">
    <name type="scientific">Vannielia litorea</name>
    <dbReference type="NCBI Taxonomy" id="1217970"/>
    <lineage>
        <taxon>Bacteria</taxon>
        <taxon>Pseudomonadati</taxon>
        <taxon>Pseudomonadota</taxon>
        <taxon>Alphaproteobacteria</taxon>
        <taxon>Rhodobacterales</taxon>
        <taxon>Paracoccaceae</taxon>
        <taxon>Vannielia</taxon>
    </lineage>
</organism>
<dbReference type="EMBL" id="FSRL01000001">
    <property type="protein sequence ID" value="SIO03241.1"/>
    <property type="molecule type" value="Genomic_DNA"/>
</dbReference>
<reference evidence="3" key="1">
    <citation type="submission" date="2016-11" db="EMBL/GenBank/DDBJ databases">
        <authorList>
            <person name="Varghese N."/>
            <person name="Submissions S."/>
        </authorList>
    </citation>
    <scope>NUCLEOTIDE SEQUENCE [LARGE SCALE GENOMIC DNA]</scope>
    <source>
        <strain evidence="3">DSM 29440</strain>
    </source>
</reference>
<gene>
    <name evidence="2" type="ORF">SAMN05444002_2249</name>
</gene>
<evidence type="ECO:0000256" key="1">
    <source>
        <dbReference type="SAM" id="SignalP"/>
    </source>
</evidence>
<dbReference type="Proteomes" id="UP000184932">
    <property type="component" value="Unassembled WGS sequence"/>
</dbReference>
<feature type="signal peptide" evidence="1">
    <location>
        <begin position="1"/>
        <end position="21"/>
    </location>
</feature>
<proteinExistence type="predicted"/>
<protein>
    <submittedName>
        <fullName evidence="2">Uncharacterized protein</fullName>
    </submittedName>
</protein>
<evidence type="ECO:0000313" key="3">
    <source>
        <dbReference type="Proteomes" id="UP000184932"/>
    </source>
</evidence>